<dbReference type="Proteomes" id="UP001501556">
    <property type="component" value="Unassembled WGS sequence"/>
</dbReference>
<organism evidence="2 3">
    <name type="scientific">Hymenobacter antarcticus</name>
    <dbReference type="NCBI Taxonomy" id="486270"/>
    <lineage>
        <taxon>Bacteria</taxon>
        <taxon>Pseudomonadati</taxon>
        <taxon>Bacteroidota</taxon>
        <taxon>Cytophagia</taxon>
        <taxon>Cytophagales</taxon>
        <taxon>Hymenobacteraceae</taxon>
        <taxon>Hymenobacter</taxon>
    </lineage>
</organism>
<feature type="signal peptide" evidence="1">
    <location>
        <begin position="1"/>
        <end position="21"/>
    </location>
</feature>
<evidence type="ECO:0000313" key="2">
    <source>
        <dbReference type="EMBL" id="GAA3982016.1"/>
    </source>
</evidence>
<sequence length="193" mass="20924">MNYSSSVLALLFLFLTLSVKAQETHFTRSSIKVGVGLGGNDGETETGLGVVYLIGYQKNFGQNEKLRVSPNLLHGEFSSAGINDVRDQFYRTTSLGINAAYDLVRYKSVSLLINTGVFINYSRGLFGNGGEISNNSSAYFKTLYVGGNIGAGFRISPPASRFTYEIKPVNIGLGNKGFVLGYAMLGLDFKLTK</sequence>
<gene>
    <name evidence="2" type="ORF">GCM10022407_29120</name>
</gene>
<evidence type="ECO:0008006" key="4">
    <source>
        <dbReference type="Google" id="ProtNLM"/>
    </source>
</evidence>
<dbReference type="RefSeq" id="WP_345125549.1">
    <property type="nucleotide sequence ID" value="NZ_BAABDI010000021.1"/>
</dbReference>
<accession>A0ABP7QG69</accession>
<feature type="chain" id="PRO_5045785248" description="Outer membrane protein beta-barrel domain-containing protein" evidence="1">
    <location>
        <begin position="22"/>
        <end position="193"/>
    </location>
</feature>
<protein>
    <recommendedName>
        <fullName evidence="4">Outer membrane protein beta-barrel domain-containing protein</fullName>
    </recommendedName>
</protein>
<name>A0ABP7QG69_9BACT</name>
<keyword evidence="1" id="KW-0732">Signal</keyword>
<evidence type="ECO:0000313" key="3">
    <source>
        <dbReference type="Proteomes" id="UP001501556"/>
    </source>
</evidence>
<comment type="caution">
    <text evidence="2">The sequence shown here is derived from an EMBL/GenBank/DDBJ whole genome shotgun (WGS) entry which is preliminary data.</text>
</comment>
<dbReference type="EMBL" id="BAABDI010000021">
    <property type="protein sequence ID" value="GAA3982016.1"/>
    <property type="molecule type" value="Genomic_DNA"/>
</dbReference>
<evidence type="ECO:0000256" key="1">
    <source>
        <dbReference type="SAM" id="SignalP"/>
    </source>
</evidence>
<proteinExistence type="predicted"/>
<reference evidence="3" key="1">
    <citation type="journal article" date="2019" name="Int. J. Syst. Evol. Microbiol.">
        <title>The Global Catalogue of Microorganisms (GCM) 10K type strain sequencing project: providing services to taxonomists for standard genome sequencing and annotation.</title>
        <authorList>
            <consortium name="The Broad Institute Genomics Platform"/>
            <consortium name="The Broad Institute Genome Sequencing Center for Infectious Disease"/>
            <person name="Wu L."/>
            <person name="Ma J."/>
        </authorList>
    </citation>
    <scope>NUCLEOTIDE SEQUENCE [LARGE SCALE GENOMIC DNA]</scope>
    <source>
        <strain evidence="3">JCM 17217</strain>
    </source>
</reference>
<keyword evidence="3" id="KW-1185">Reference proteome</keyword>